<sequence length="158" mass="17153">MTSLGAQPWTTPDEVTARWIGDEIPAADDLLAELIADVEDLILSEFPDLAERVESGQITPRRITLTTVLVIHRHLRNPDGIRTQAEATGPFNISRTYGGDEPGALALTDDDRRRLLGRRAGQRAFTVTPGPEPRTENPLAGAWVNGPGRLAPGGDDRL</sequence>
<evidence type="ECO:0008006" key="4">
    <source>
        <dbReference type="Google" id="ProtNLM"/>
    </source>
</evidence>
<dbReference type="EMBL" id="JBHMAU010000052">
    <property type="protein sequence ID" value="MFB9776333.1"/>
    <property type="molecule type" value="Genomic_DNA"/>
</dbReference>
<evidence type="ECO:0000313" key="2">
    <source>
        <dbReference type="EMBL" id="MFB9776333.1"/>
    </source>
</evidence>
<dbReference type="Proteomes" id="UP001589707">
    <property type="component" value="Unassembled WGS sequence"/>
</dbReference>
<feature type="region of interest" description="Disordered" evidence="1">
    <location>
        <begin position="128"/>
        <end position="158"/>
    </location>
</feature>
<dbReference type="RefSeq" id="WP_376840146.1">
    <property type="nucleotide sequence ID" value="NZ_JBHMAU010000052.1"/>
</dbReference>
<accession>A0ABV5X1L4</accession>
<gene>
    <name evidence="2" type="ORF">ACFFN1_07940</name>
</gene>
<name>A0ABV5X1L4_9MICO</name>
<protein>
    <recommendedName>
        <fullName evidence="4">Head-to-tail adaptor</fullName>
    </recommendedName>
</protein>
<reference evidence="2 3" key="1">
    <citation type="submission" date="2024-09" db="EMBL/GenBank/DDBJ databases">
        <authorList>
            <person name="Sun Q."/>
            <person name="Mori K."/>
        </authorList>
    </citation>
    <scope>NUCLEOTIDE SEQUENCE [LARGE SCALE GENOMIC DNA]</scope>
    <source>
        <strain evidence="2 3">JCM 11683</strain>
    </source>
</reference>
<evidence type="ECO:0000256" key="1">
    <source>
        <dbReference type="SAM" id="MobiDB-lite"/>
    </source>
</evidence>
<comment type="caution">
    <text evidence="2">The sequence shown here is derived from an EMBL/GenBank/DDBJ whole genome shotgun (WGS) entry which is preliminary data.</text>
</comment>
<evidence type="ECO:0000313" key="3">
    <source>
        <dbReference type="Proteomes" id="UP001589707"/>
    </source>
</evidence>
<keyword evidence="3" id="KW-1185">Reference proteome</keyword>
<organism evidence="2 3">
    <name type="scientific">Brevibacterium otitidis</name>
    <dbReference type="NCBI Taxonomy" id="53364"/>
    <lineage>
        <taxon>Bacteria</taxon>
        <taxon>Bacillati</taxon>
        <taxon>Actinomycetota</taxon>
        <taxon>Actinomycetes</taxon>
        <taxon>Micrococcales</taxon>
        <taxon>Brevibacteriaceae</taxon>
        <taxon>Brevibacterium</taxon>
    </lineage>
</organism>
<proteinExistence type="predicted"/>